<keyword evidence="9" id="KW-1185">Reference proteome</keyword>
<comment type="cofactor">
    <cofactor evidence="5">
        <name>FMN</name>
        <dbReference type="ChEBI" id="CHEBI:58210"/>
    </cofactor>
    <text evidence="5">Binds 1 FMN per subunit.</text>
</comment>
<dbReference type="Proteomes" id="UP000076643">
    <property type="component" value="Unassembled WGS sequence"/>
</dbReference>
<dbReference type="GO" id="GO:0004733">
    <property type="term" value="F:pyridoxamine phosphate oxidase activity"/>
    <property type="evidence" value="ECO:0007669"/>
    <property type="project" value="InterPro"/>
</dbReference>
<proteinExistence type="inferred from homology"/>
<dbReference type="Gene3D" id="2.30.110.10">
    <property type="entry name" value="Electron Transport, Fmn-binding Protein, Chain A"/>
    <property type="match status" value="1"/>
</dbReference>
<evidence type="ECO:0000256" key="3">
    <source>
        <dbReference type="ARBA" id="ARBA00022643"/>
    </source>
</evidence>
<evidence type="ECO:0000256" key="4">
    <source>
        <dbReference type="ARBA" id="ARBA00023002"/>
    </source>
</evidence>
<reference evidence="8 9" key="1">
    <citation type="submission" date="2013-07" db="EMBL/GenBank/DDBJ databases">
        <title>Comparative Genomic and Metabolomic Analysis of Twelve Strains of Pseudoalteromonas luteoviolacea.</title>
        <authorList>
            <person name="Vynne N.G."/>
            <person name="Mansson M."/>
            <person name="Gram L."/>
        </authorList>
    </citation>
    <scope>NUCLEOTIDE SEQUENCE [LARGE SCALE GENOMIC DNA]</scope>
    <source>
        <strain evidence="8 9">DSM 6061</strain>
    </source>
</reference>
<feature type="binding site" evidence="5">
    <location>
        <position position="175"/>
    </location>
    <ligand>
        <name>FMN</name>
        <dbReference type="ChEBI" id="CHEBI:58210"/>
    </ligand>
</feature>
<dbReference type="PATRIC" id="fig|1365250.3.peg.4212"/>
<feature type="domain" description="Pyridoxamine 5'-phosphate oxidase N-terminal" evidence="6">
    <location>
        <begin position="20"/>
        <end position="138"/>
    </location>
</feature>
<evidence type="ECO:0008006" key="10">
    <source>
        <dbReference type="Google" id="ProtNLM"/>
    </source>
</evidence>
<feature type="binding site" evidence="5">
    <location>
        <begin position="41"/>
        <end position="46"/>
    </location>
    <ligand>
        <name>FMN</name>
        <dbReference type="ChEBI" id="CHEBI:58210"/>
    </ligand>
</feature>
<keyword evidence="2" id="KW-0285">Flavoprotein</keyword>
<evidence type="ECO:0000313" key="8">
    <source>
        <dbReference type="EMBL" id="KZN32365.1"/>
    </source>
</evidence>
<gene>
    <name evidence="8" type="ORF">N475_22045</name>
</gene>
<dbReference type="GO" id="GO:0008615">
    <property type="term" value="P:pyridoxine biosynthetic process"/>
    <property type="evidence" value="ECO:0007669"/>
    <property type="project" value="InterPro"/>
</dbReference>
<dbReference type="EMBL" id="AUYB01000132">
    <property type="protein sequence ID" value="KZN32365.1"/>
    <property type="molecule type" value="Genomic_DNA"/>
</dbReference>
<keyword evidence="4" id="KW-0560">Oxidoreductase</keyword>
<keyword evidence="3 5" id="KW-0288">FMN</keyword>
<evidence type="ECO:0000256" key="5">
    <source>
        <dbReference type="PIRSR" id="PIRSR000190-2"/>
    </source>
</evidence>
<dbReference type="InterPro" id="IPR012349">
    <property type="entry name" value="Split_barrel_FMN-bd"/>
</dbReference>
<dbReference type="InterPro" id="IPR019576">
    <property type="entry name" value="Pyridoxamine_oxidase_dimer_C"/>
</dbReference>
<dbReference type="SUPFAM" id="SSF50475">
    <property type="entry name" value="FMN-binding split barrel"/>
    <property type="match status" value="1"/>
</dbReference>
<comment type="caution">
    <text evidence="8">The sequence shown here is derived from an EMBL/GenBank/DDBJ whole genome shotgun (WGS) entry which is preliminary data.</text>
</comment>
<evidence type="ECO:0000256" key="1">
    <source>
        <dbReference type="ARBA" id="ARBA00007301"/>
    </source>
</evidence>
<sequence>MNNPIEQFSQWWEQALIDSPLKQKSAVCVSTIDQEGFPAARFVDLKSVSNEGMVFCTYLSSQKGIEISKCNKVALTAWWDHIGYQVRVTGCATRLSDIDAEKYWKTRTRSAQITTHVCEQSQLIANPSMLGGKVAEYTQSNEAEPIERPVNWGGYRIKPIRIEFLTFKEDRLHIRELYTLCNEKWNRAYLQP</sequence>
<evidence type="ECO:0000313" key="9">
    <source>
        <dbReference type="Proteomes" id="UP000076643"/>
    </source>
</evidence>
<accession>A0A166V8H6</accession>
<dbReference type="NCBIfam" id="NF004231">
    <property type="entry name" value="PRK05679.1"/>
    <property type="match status" value="1"/>
</dbReference>
<protein>
    <recommendedName>
        <fullName evidence="10">Pyridoxamine 5'-phosphate oxidase</fullName>
    </recommendedName>
</protein>
<feature type="binding site" evidence="5">
    <location>
        <begin position="120"/>
        <end position="121"/>
    </location>
    <ligand>
        <name>FMN</name>
        <dbReference type="ChEBI" id="CHEBI:58210"/>
    </ligand>
</feature>
<dbReference type="PIRSF" id="PIRSF000190">
    <property type="entry name" value="Pyd_amn-ph_oxd"/>
    <property type="match status" value="1"/>
</dbReference>
<dbReference type="PANTHER" id="PTHR10851">
    <property type="entry name" value="PYRIDOXINE-5-PHOSPHATE OXIDASE"/>
    <property type="match status" value="1"/>
</dbReference>
<dbReference type="PANTHER" id="PTHR10851:SF0">
    <property type="entry name" value="PYRIDOXINE-5'-PHOSPHATE OXIDASE"/>
    <property type="match status" value="1"/>
</dbReference>
<dbReference type="InterPro" id="IPR000659">
    <property type="entry name" value="Pyridox_Oxase"/>
</dbReference>
<evidence type="ECO:0000259" key="7">
    <source>
        <dbReference type="Pfam" id="PF10590"/>
    </source>
</evidence>
<organism evidence="8 9">
    <name type="scientific">Pseudoalteromonas luteoviolacea DSM 6061</name>
    <dbReference type="NCBI Taxonomy" id="1365250"/>
    <lineage>
        <taxon>Bacteria</taxon>
        <taxon>Pseudomonadati</taxon>
        <taxon>Pseudomonadota</taxon>
        <taxon>Gammaproteobacteria</taxon>
        <taxon>Alteromonadales</taxon>
        <taxon>Pseudoalteromonadaceae</taxon>
        <taxon>Pseudoalteromonas</taxon>
    </lineage>
</organism>
<evidence type="ECO:0000259" key="6">
    <source>
        <dbReference type="Pfam" id="PF01243"/>
    </source>
</evidence>
<dbReference type="Pfam" id="PF01243">
    <property type="entry name" value="PNPOx_N"/>
    <property type="match status" value="1"/>
</dbReference>
<dbReference type="InterPro" id="IPR011576">
    <property type="entry name" value="Pyridox_Oxase_N"/>
</dbReference>
<evidence type="ECO:0000256" key="2">
    <source>
        <dbReference type="ARBA" id="ARBA00022630"/>
    </source>
</evidence>
<dbReference type="GO" id="GO:0010181">
    <property type="term" value="F:FMN binding"/>
    <property type="evidence" value="ECO:0007669"/>
    <property type="project" value="InterPro"/>
</dbReference>
<feature type="binding site" evidence="5">
    <location>
        <position position="63"/>
    </location>
    <ligand>
        <name>FMN</name>
        <dbReference type="ChEBI" id="CHEBI:58210"/>
    </ligand>
</feature>
<dbReference type="Pfam" id="PF10590">
    <property type="entry name" value="PNP_phzG_C"/>
    <property type="match status" value="1"/>
</dbReference>
<feature type="domain" description="Pyridoxine 5'-phosphate oxidase dimerisation C-terminal" evidence="7">
    <location>
        <begin position="152"/>
        <end position="192"/>
    </location>
</feature>
<comment type="similarity">
    <text evidence="1">Belongs to the pyridoxamine 5'-phosphate oxidase family.</text>
</comment>
<dbReference type="AlphaFoldDB" id="A0A166V8H6"/>
<feature type="binding site" evidence="5">
    <location>
        <position position="85"/>
    </location>
    <ligand>
        <name>FMN</name>
        <dbReference type="ChEBI" id="CHEBI:58210"/>
    </ligand>
</feature>
<name>A0A166V8H6_9GAMM</name>